<feature type="transmembrane region" description="Helical" evidence="2">
    <location>
        <begin position="20"/>
        <end position="42"/>
    </location>
</feature>
<evidence type="ECO:0000313" key="3">
    <source>
        <dbReference type="EMBL" id="AXE38366.1"/>
    </source>
</evidence>
<evidence type="ECO:0000256" key="1">
    <source>
        <dbReference type="SAM" id="MobiDB-lite"/>
    </source>
</evidence>
<keyword evidence="2" id="KW-0472">Membrane</keyword>
<feature type="compositionally biased region" description="Acidic residues" evidence="1">
    <location>
        <begin position="56"/>
        <end position="65"/>
    </location>
</feature>
<keyword evidence="2" id="KW-1133">Transmembrane helix</keyword>
<dbReference type="EMBL" id="CP025198">
    <property type="protein sequence ID" value="AXE38366.1"/>
    <property type="molecule type" value="Genomic_DNA"/>
</dbReference>
<feature type="region of interest" description="Disordered" evidence="1">
    <location>
        <begin position="55"/>
        <end position="81"/>
    </location>
</feature>
<dbReference type="KEGG" id="acij:JS278_01188"/>
<evidence type="ECO:0000256" key="2">
    <source>
        <dbReference type="SAM" id="Phobius"/>
    </source>
</evidence>
<protein>
    <submittedName>
        <fullName evidence="3">Uncharacterized protein</fullName>
    </submittedName>
</protein>
<gene>
    <name evidence="3" type="ORF">JS278_01188</name>
</gene>
<dbReference type="Proteomes" id="UP000251995">
    <property type="component" value="Chromosome"/>
</dbReference>
<dbReference type="AlphaFoldDB" id="A0A344USW8"/>
<keyword evidence="2" id="KW-0812">Transmembrane</keyword>
<proteinExistence type="predicted"/>
<sequence>MNTLVPMKVLPGWPAASYSGFHVFVLCFLAPIAVAVLFALIGHAPGWLRASRHEEVEAEIADPEDSAAAPTPEPPQHAQLS</sequence>
<evidence type="ECO:0000313" key="4">
    <source>
        <dbReference type="Proteomes" id="UP000251995"/>
    </source>
</evidence>
<name>A0A344USW8_9ACTN</name>
<organism evidence="3 4">
    <name type="scientific">Acidipropionibacterium virtanenii</name>
    <dbReference type="NCBI Taxonomy" id="2057246"/>
    <lineage>
        <taxon>Bacteria</taxon>
        <taxon>Bacillati</taxon>
        <taxon>Actinomycetota</taxon>
        <taxon>Actinomycetes</taxon>
        <taxon>Propionibacteriales</taxon>
        <taxon>Propionibacteriaceae</taxon>
        <taxon>Acidipropionibacterium</taxon>
    </lineage>
</organism>
<reference evidence="3 4" key="1">
    <citation type="submission" date="2017-12" db="EMBL/GenBank/DDBJ databases">
        <title>The whole genome sequence of the Acidipropionibacterium virtanenii sp. nov. type strain JS278.</title>
        <authorList>
            <person name="Laine P."/>
            <person name="Deptula P."/>
            <person name="Varmanen P."/>
            <person name="Auvinen P."/>
        </authorList>
    </citation>
    <scope>NUCLEOTIDE SEQUENCE [LARGE SCALE GENOMIC DNA]</scope>
    <source>
        <strain evidence="3 4">JS278</strain>
    </source>
</reference>
<accession>A0A344USW8</accession>
<keyword evidence="4" id="KW-1185">Reference proteome</keyword>